<evidence type="ECO:0008006" key="3">
    <source>
        <dbReference type="Google" id="ProtNLM"/>
    </source>
</evidence>
<name>R1GWT3_9GAMM</name>
<dbReference type="Proteomes" id="UP000013526">
    <property type="component" value="Unassembled WGS sequence"/>
</dbReference>
<evidence type="ECO:0000313" key="2">
    <source>
        <dbReference type="Proteomes" id="UP000013526"/>
    </source>
</evidence>
<dbReference type="AlphaFoldDB" id="R1GWT3"/>
<dbReference type="RefSeq" id="WP_005895340.1">
    <property type="nucleotide sequence ID" value="NZ_AQGQ01000023.1"/>
</dbReference>
<dbReference type="OrthoDB" id="5586273at2"/>
<comment type="caution">
    <text evidence="1">The sequence shown here is derived from an EMBL/GenBank/DDBJ whole genome shotgun (WGS) entry which is preliminary data.</text>
</comment>
<proteinExistence type="predicted"/>
<evidence type="ECO:0000313" key="1">
    <source>
        <dbReference type="EMBL" id="EOD55995.1"/>
    </source>
</evidence>
<reference evidence="1 2" key="1">
    <citation type="journal article" date="2013" name="Genome Announc.">
        <title>Draft Genome Sequence of Aeromonas molluscorum Strain 848TT, Isolated from Bivalve Molluscs.</title>
        <authorList>
            <person name="Spataro N."/>
            <person name="Farfan M."/>
            <person name="Albarral V."/>
            <person name="Sanglas A."/>
            <person name="Loren J.G."/>
            <person name="Fuste M.C."/>
            <person name="Bosch E."/>
        </authorList>
    </citation>
    <scope>NUCLEOTIDE SEQUENCE [LARGE SCALE GENOMIC DNA]</scope>
    <source>
        <strain evidence="1 2">848</strain>
    </source>
</reference>
<dbReference type="EMBL" id="AQGQ01000023">
    <property type="protein sequence ID" value="EOD55995.1"/>
    <property type="molecule type" value="Genomic_DNA"/>
</dbReference>
<gene>
    <name evidence="1" type="ORF">G113_05854</name>
</gene>
<keyword evidence="2" id="KW-1185">Reference proteome</keyword>
<protein>
    <recommendedName>
        <fullName evidence="3">Thioredoxin-like fold domain-containing protein</fullName>
    </recommendedName>
</protein>
<organism evidence="1 2">
    <name type="scientific">Aeromonas molluscorum 848</name>
    <dbReference type="NCBI Taxonomy" id="1268236"/>
    <lineage>
        <taxon>Bacteria</taxon>
        <taxon>Pseudomonadati</taxon>
        <taxon>Pseudomonadota</taxon>
        <taxon>Gammaproteobacteria</taxon>
        <taxon>Aeromonadales</taxon>
        <taxon>Aeromonadaceae</taxon>
        <taxon>Aeromonas</taxon>
    </lineage>
</organism>
<sequence>MKNLGKWLGLLLALLLVTGSAGWYWWNQQALVSGNPWLKGEQGVARAQQLARESGMAVLYVIESDKCRRCKLLDKGLWQDPALASTLAGLAKVRLNPHAGDGSERVLRRFPKVATPPGIYLQQADGPLKPMQIVVDIQQIWMPGVTYRRGFFMPLSAAGFEAVLHTTLALEDPAFSALAP</sequence>
<dbReference type="PATRIC" id="fig|1268236.3.peg.1167"/>
<accession>R1GWT3</accession>